<reference evidence="3" key="1">
    <citation type="submission" date="2022-08" db="EMBL/GenBank/DDBJ databases">
        <title>Mycobacterium kiyosense sp. nov., scotochromogenic slow-glowing species isolated from respiratory specimens.</title>
        <authorList>
            <person name="Fukano H."/>
            <person name="Kazumi Y."/>
            <person name="Sakagami N."/>
            <person name="Ato M."/>
            <person name="Mitarai S."/>
            <person name="Hoshino Y."/>
        </authorList>
    </citation>
    <scope>NUCLEOTIDE SEQUENCE</scope>
    <source>
        <strain evidence="3">1413</strain>
        <strain evidence="2">SRL2020-028</strain>
    </source>
</reference>
<gene>
    <name evidence="3" type="ORF">Mkiyose1413_22590</name>
    <name evidence="2" type="ORF">SRL2020028_34460</name>
</gene>
<evidence type="ECO:0000313" key="4">
    <source>
        <dbReference type="Proteomes" id="UP001064782"/>
    </source>
</evidence>
<protein>
    <recommendedName>
        <fullName evidence="5">DUF4190 domain-containing protein</fullName>
    </recommendedName>
</protein>
<sequence length="97" mass="10614">MHDATGMTMIAPQLAAPGYSIERPKINGLAVVSLVCGILQYFVLFIPCWLVTVPVAINAVHQTRNDAGRRVAIAGLTLSLTHFALYAFVFVWLLTTR</sequence>
<dbReference type="EMBL" id="BRXE01000043">
    <property type="protein sequence ID" value="GLB84190.1"/>
    <property type="molecule type" value="Genomic_DNA"/>
</dbReference>
<accession>A0A9P3UXL0</accession>
<evidence type="ECO:0000313" key="3">
    <source>
        <dbReference type="EMBL" id="GLD30376.1"/>
    </source>
</evidence>
<keyword evidence="1" id="KW-0812">Transmembrane</keyword>
<dbReference type="EMBL" id="BRZI01000013">
    <property type="protein sequence ID" value="GLD30376.1"/>
    <property type="molecule type" value="Genomic_DNA"/>
</dbReference>
<dbReference type="Proteomes" id="UP001165663">
    <property type="component" value="Unassembled WGS sequence"/>
</dbReference>
<feature type="transmembrane region" description="Helical" evidence="1">
    <location>
        <begin position="29"/>
        <end position="52"/>
    </location>
</feature>
<keyword evidence="1" id="KW-0472">Membrane</keyword>
<name>A0A9P3UXL0_9MYCO</name>
<proteinExistence type="predicted"/>
<evidence type="ECO:0000256" key="1">
    <source>
        <dbReference type="SAM" id="Phobius"/>
    </source>
</evidence>
<feature type="transmembrane region" description="Helical" evidence="1">
    <location>
        <begin position="72"/>
        <end position="94"/>
    </location>
</feature>
<organism evidence="3 4">
    <name type="scientific">Mycobacterium kiyosense</name>
    <dbReference type="NCBI Taxonomy" id="2871094"/>
    <lineage>
        <taxon>Bacteria</taxon>
        <taxon>Bacillati</taxon>
        <taxon>Actinomycetota</taxon>
        <taxon>Actinomycetes</taxon>
        <taxon>Mycobacteriales</taxon>
        <taxon>Mycobacteriaceae</taxon>
        <taxon>Mycobacterium</taxon>
    </lineage>
</organism>
<keyword evidence="1" id="KW-1133">Transmembrane helix</keyword>
<dbReference type="RefSeq" id="WP_238305863.1">
    <property type="nucleotide sequence ID" value="NZ_BRXE01000043.1"/>
</dbReference>
<keyword evidence="4" id="KW-1185">Reference proteome</keyword>
<evidence type="ECO:0000313" key="2">
    <source>
        <dbReference type="EMBL" id="GLB84190.1"/>
    </source>
</evidence>
<dbReference type="AlphaFoldDB" id="A0A9P3UXL0"/>
<dbReference type="Proteomes" id="UP001064782">
    <property type="component" value="Unassembled WGS sequence"/>
</dbReference>
<evidence type="ECO:0008006" key="5">
    <source>
        <dbReference type="Google" id="ProtNLM"/>
    </source>
</evidence>
<comment type="caution">
    <text evidence="3">The sequence shown here is derived from an EMBL/GenBank/DDBJ whole genome shotgun (WGS) entry which is preliminary data.</text>
</comment>